<name>A0ABP7DNZ1_9ACTN</name>
<dbReference type="InterPro" id="IPR035906">
    <property type="entry name" value="MetI-like_sf"/>
</dbReference>
<evidence type="ECO:0000256" key="2">
    <source>
        <dbReference type="ARBA" id="ARBA00022448"/>
    </source>
</evidence>
<dbReference type="CDD" id="cd06261">
    <property type="entry name" value="TM_PBP2"/>
    <property type="match status" value="1"/>
</dbReference>
<evidence type="ECO:0000256" key="5">
    <source>
        <dbReference type="ARBA" id="ARBA00022989"/>
    </source>
</evidence>
<evidence type="ECO:0000256" key="3">
    <source>
        <dbReference type="ARBA" id="ARBA00022475"/>
    </source>
</evidence>
<proteinExistence type="inferred from homology"/>
<dbReference type="PANTHER" id="PTHR30151:SF20">
    <property type="entry name" value="ABC TRANSPORTER PERMEASE PROTEIN HI_0355-RELATED"/>
    <property type="match status" value="1"/>
</dbReference>
<evidence type="ECO:0000313" key="9">
    <source>
        <dbReference type="EMBL" id="GAA3707063.1"/>
    </source>
</evidence>
<sequence length="279" mass="29867">MNAQAGLTPAEDTAAVPVPDAAAAGRPGPAWGTWALRVLVFLVVLALWQLADDRLVPDYLISSPTHVAKTLWEYATGVQPGLWTDIRVTAEELVLGYAVGVVGGLVVGLVLGYWRLGAAVLSPLIAAVNGIPKIALAPLFLIWFGIGVQSKIAIAAMTVFFVMFYNTYMGVLTMPDNLVNVLRVMGARRTTIIRRVTLPQISVPVLSGMKSSVSFAMIGVIVGEFIASQDGVGYLINTATQNFDSATVFAGIVVLMLMIAIGMLLVGLLEQWALRWQRD</sequence>
<organism evidence="9 10">
    <name type="scientific">Streptomyces tremellae</name>
    <dbReference type="NCBI Taxonomy" id="1124239"/>
    <lineage>
        <taxon>Bacteria</taxon>
        <taxon>Bacillati</taxon>
        <taxon>Actinomycetota</taxon>
        <taxon>Actinomycetes</taxon>
        <taxon>Kitasatosporales</taxon>
        <taxon>Streptomycetaceae</taxon>
        <taxon>Streptomyces</taxon>
    </lineage>
</organism>
<dbReference type="PROSITE" id="PS50928">
    <property type="entry name" value="ABC_TM1"/>
    <property type="match status" value="1"/>
</dbReference>
<evidence type="ECO:0000256" key="7">
    <source>
        <dbReference type="RuleBase" id="RU363032"/>
    </source>
</evidence>
<dbReference type="RefSeq" id="WP_345639787.1">
    <property type="nucleotide sequence ID" value="NZ_BAABEP010000001.1"/>
</dbReference>
<protein>
    <submittedName>
        <fullName evidence="9">ABC transporter permease</fullName>
    </submittedName>
</protein>
<keyword evidence="5 7" id="KW-1133">Transmembrane helix</keyword>
<evidence type="ECO:0000256" key="6">
    <source>
        <dbReference type="ARBA" id="ARBA00023136"/>
    </source>
</evidence>
<evidence type="ECO:0000259" key="8">
    <source>
        <dbReference type="PROSITE" id="PS50928"/>
    </source>
</evidence>
<keyword evidence="2 7" id="KW-0813">Transport</keyword>
<keyword evidence="10" id="KW-1185">Reference proteome</keyword>
<comment type="similarity">
    <text evidence="7">Belongs to the binding-protein-dependent transport system permease family.</text>
</comment>
<keyword evidence="3" id="KW-1003">Cell membrane</keyword>
<feature type="transmembrane region" description="Helical" evidence="7">
    <location>
        <begin position="152"/>
        <end position="173"/>
    </location>
</feature>
<dbReference type="Pfam" id="PF00528">
    <property type="entry name" value="BPD_transp_1"/>
    <property type="match status" value="1"/>
</dbReference>
<keyword evidence="4 7" id="KW-0812">Transmembrane</keyword>
<dbReference type="InterPro" id="IPR000515">
    <property type="entry name" value="MetI-like"/>
</dbReference>
<feature type="transmembrane region" description="Helical" evidence="7">
    <location>
        <begin position="94"/>
        <end position="114"/>
    </location>
</feature>
<evidence type="ECO:0000256" key="4">
    <source>
        <dbReference type="ARBA" id="ARBA00022692"/>
    </source>
</evidence>
<reference evidence="10" key="1">
    <citation type="journal article" date="2019" name="Int. J. Syst. Evol. Microbiol.">
        <title>The Global Catalogue of Microorganisms (GCM) 10K type strain sequencing project: providing services to taxonomists for standard genome sequencing and annotation.</title>
        <authorList>
            <consortium name="The Broad Institute Genomics Platform"/>
            <consortium name="The Broad Institute Genome Sequencing Center for Infectious Disease"/>
            <person name="Wu L."/>
            <person name="Ma J."/>
        </authorList>
    </citation>
    <scope>NUCLEOTIDE SEQUENCE [LARGE SCALE GENOMIC DNA]</scope>
    <source>
        <strain evidence="10">JCM 30846</strain>
    </source>
</reference>
<dbReference type="PANTHER" id="PTHR30151">
    <property type="entry name" value="ALKANE SULFONATE ABC TRANSPORTER-RELATED, MEMBRANE SUBUNIT"/>
    <property type="match status" value="1"/>
</dbReference>
<gene>
    <name evidence="9" type="ORF">GCM10023082_01300</name>
</gene>
<evidence type="ECO:0000313" key="10">
    <source>
        <dbReference type="Proteomes" id="UP001499884"/>
    </source>
</evidence>
<feature type="transmembrane region" description="Helical" evidence="7">
    <location>
        <begin position="34"/>
        <end position="51"/>
    </location>
</feature>
<feature type="transmembrane region" description="Helical" evidence="7">
    <location>
        <begin position="126"/>
        <end position="146"/>
    </location>
</feature>
<dbReference type="Gene3D" id="1.10.3720.10">
    <property type="entry name" value="MetI-like"/>
    <property type="match status" value="1"/>
</dbReference>
<dbReference type="EMBL" id="BAABEP010000001">
    <property type="protein sequence ID" value="GAA3707063.1"/>
    <property type="molecule type" value="Genomic_DNA"/>
</dbReference>
<feature type="domain" description="ABC transmembrane type-1" evidence="8">
    <location>
        <begin position="82"/>
        <end position="265"/>
    </location>
</feature>
<evidence type="ECO:0000256" key="1">
    <source>
        <dbReference type="ARBA" id="ARBA00004651"/>
    </source>
</evidence>
<accession>A0ABP7DNZ1</accession>
<comment type="caution">
    <text evidence="9">The sequence shown here is derived from an EMBL/GenBank/DDBJ whole genome shotgun (WGS) entry which is preliminary data.</text>
</comment>
<keyword evidence="6 7" id="KW-0472">Membrane</keyword>
<dbReference type="SUPFAM" id="SSF161098">
    <property type="entry name" value="MetI-like"/>
    <property type="match status" value="1"/>
</dbReference>
<dbReference type="Proteomes" id="UP001499884">
    <property type="component" value="Unassembled WGS sequence"/>
</dbReference>
<comment type="subcellular location">
    <subcellularLocation>
        <location evidence="1 7">Cell membrane</location>
        <topology evidence="1 7">Multi-pass membrane protein</topology>
    </subcellularLocation>
</comment>
<feature type="transmembrane region" description="Helical" evidence="7">
    <location>
        <begin position="248"/>
        <end position="269"/>
    </location>
</feature>